<evidence type="ECO:0000313" key="3">
    <source>
        <dbReference type="Proteomes" id="UP000314294"/>
    </source>
</evidence>
<name>A0A4Z2HD49_9TELE</name>
<comment type="caution">
    <text evidence="2">The sequence shown here is derived from an EMBL/GenBank/DDBJ whole genome shotgun (WGS) entry which is preliminary data.</text>
</comment>
<organism evidence="2 3">
    <name type="scientific">Liparis tanakae</name>
    <name type="common">Tanaka's snailfish</name>
    <dbReference type="NCBI Taxonomy" id="230148"/>
    <lineage>
        <taxon>Eukaryota</taxon>
        <taxon>Metazoa</taxon>
        <taxon>Chordata</taxon>
        <taxon>Craniata</taxon>
        <taxon>Vertebrata</taxon>
        <taxon>Euteleostomi</taxon>
        <taxon>Actinopterygii</taxon>
        <taxon>Neopterygii</taxon>
        <taxon>Teleostei</taxon>
        <taxon>Neoteleostei</taxon>
        <taxon>Acanthomorphata</taxon>
        <taxon>Eupercaria</taxon>
        <taxon>Perciformes</taxon>
        <taxon>Cottioidei</taxon>
        <taxon>Cottales</taxon>
        <taxon>Liparidae</taxon>
        <taxon>Liparis</taxon>
    </lineage>
</organism>
<evidence type="ECO:0000256" key="1">
    <source>
        <dbReference type="SAM" id="MobiDB-lite"/>
    </source>
</evidence>
<protein>
    <submittedName>
        <fullName evidence="2">Uncharacterized protein</fullName>
    </submittedName>
</protein>
<proteinExistence type="predicted"/>
<keyword evidence="3" id="KW-1185">Reference proteome</keyword>
<feature type="region of interest" description="Disordered" evidence="1">
    <location>
        <begin position="1"/>
        <end position="29"/>
    </location>
</feature>
<evidence type="ECO:0000313" key="2">
    <source>
        <dbReference type="EMBL" id="TNN63430.1"/>
    </source>
</evidence>
<dbReference type="Proteomes" id="UP000314294">
    <property type="component" value="Unassembled WGS sequence"/>
</dbReference>
<reference evidence="2 3" key="1">
    <citation type="submission" date="2019-03" db="EMBL/GenBank/DDBJ databases">
        <title>First draft genome of Liparis tanakae, snailfish: a comprehensive survey of snailfish specific genes.</title>
        <authorList>
            <person name="Kim W."/>
            <person name="Song I."/>
            <person name="Jeong J.-H."/>
            <person name="Kim D."/>
            <person name="Kim S."/>
            <person name="Ryu S."/>
            <person name="Song J.Y."/>
            <person name="Lee S.K."/>
        </authorList>
    </citation>
    <scope>NUCLEOTIDE SEQUENCE [LARGE SCALE GENOMIC DNA]</scope>
    <source>
        <tissue evidence="2">Muscle</tissue>
    </source>
</reference>
<gene>
    <name evidence="2" type="ORF">EYF80_026386</name>
</gene>
<accession>A0A4Z2HD49</accession>
<dbReference type="EMBL" id="SRLO01000273">
    <property type="protein sequence ID" value="TNN63430.1"/>
    <property type="molecule type" value="Genomic_DNA"/>
</dbReference>
<sequence>MEHFAQISQAENTESQKKEDESQSQSHPLVYSPVQFTQTDYFVLRFIWNLTEEGKLGLECGHDEEAAVDPNFCLDERSERIFRDRASVTIGRTSEREVHQILESLDSKPFHIESKLHLLVAYREKESTLDRSIAAPFKLRGTTRKAPCCSVLELLPFLPWEGCERRRRERDA</sequence>
<feature type="compositionally biased region" description="Polar residues" evidence="1">
    <location>
        <begin position="1"/>
        <end position="13"/>
    </location>
</feature>
<dbReference type="AlphaFoldDB" id="A0A4Z2HD49"/>